<dbReference type="Pfam" id="PF24476">
    <property type="entry name" value="DUF7580"/>
    <property type="match status" value="1"/>
</dbReference>
<keyword evidence="4" id="KW-1185">Reference proteome</keyword>
<accession>A0AAD4F3C1</accession>
<organism evidence="3 4">
    <name type="scientific">Staphylotrichum longicolle</name>
    <dbReference type="NCBI Taxonomy" id="669026"/>
    <lineage>
        <taxon>Eukaryota</taxon>
        <taxon>Fungi</taxon>
        <taxon>Dikarya</taxon>
        <taxon>Ascomycota</taxon>
        <taxon>Pezizomycotina</taxon>
        <taxon>Sordariomycetes</taxon>
        <taxon>Sordariomycetidae</taxon>
        <taxon>Sordariales</taxon>
        <taxon>Chaetomiaceae</taxon>
        <taxon>Staphylotrichum</taxon>
    </lineage>
</organism>
<sequence length="502" mass="56364">MPPSTSGRKSPDSPGFSLRNILANGELVGSTPAGDLLRIDTAHVKVKIILFYLLTKGVWQFFDSELMPNEWTKDTVEFLVEYREHRGALTAGVFLNQPLVPVQLNSAPKKQEEALNHNFPKIRELGIMLLEILLGRQIESFRGLPEFAAYLPGGKPTPYADYRIAKWLFDKKVKMDQQIAKPLINVIERCLDAFFFPKLLAPGKSKDEADTNRLRDAMYEKLVAPLDLLVKTNYDNTHVKQGNYRDFVDALDDDRRDDTGHGTYLARLICKIMPKVELYAARVLKDGLLSEESCGLVENAIDWAAGKEVDIILMASGGNKDYDNVRRAINRLPDTTLFVAAAGNLPQCKRVTFPARMQRNVMCIFAATANNKNSRALNPPPLSRGYSFAILGEAVQPEGNWGNPQSGTSYAAAIAAAFAGMLLHFSWQALPEGENDPLDLQHCLHERMNPIFEELSKNQQDGGYECISPSHLLNIIREEFTEQEKRRKIRNFLSDVIAQQRS</sequence>
<reference evidence="3" key="1">
    <citation type="submission" date="2023-02" db="EMBL/GenBank/DDBJ databases">
        <authorList>
            <person name="Palmer J.M."/>
        </authorList>
    </citation>
    <scope>NUCLEOTIDE SEQUENCE</scope>
    <source>
        <strain evidence="3">FW57</strain>
    </source>
</reference>
<evidence type="ECO:0000313" key="4">
    <source>
        <dbReference type="Proteomes" id="UP001197093"/>
    </source>
</evidence>
<dbReference type="GO" id="GO:0004252">
    <property type="term" value="F:serine-type endopeptidase activity"/>
    <property type="evidence" value="ECO:0007669"/>
    <property type="project" value="InterPro"/>
</dbReference>
<dbReference type="Proteomes" id="UP001197093">
    <property type="component" value="Unassembled WGS sequence"/>
</dbReference>
<dbReference type="GO" id="GO:0006508">
    <property type="term" value="P:proteolysis"/>
    <property type="evidence" value="ECO:0007669"/>
    <property type="project" value="InterPro"/>
</dbReference>
<evidence type="ECO:0000259" key="2">
    <source>
        <dbReference type="Pfam" id="PF24476"/>
    </source>
</evidence>
<evidence type="ECO:0000313" key="3">
    <source>
        <dbReference type="EMBL" id="KAG7290048.1"/>
    </source>
</evidence>
<dbReference type="EMBL" id="JAHCVI010000001">
    <property type="protein sequence ID" value="KAG7290048.1"/>
    <property type="molecule type" value="Genomic_DNA"/>
</dbReference>
<evidence type="ECO:0008006" key="5">
    <source>
        <dbReference type="Google" id="ProtNLM"/>
    </source>
</evidence>
<dbReference type="SUPFAM" id="SSF52743">
    <property type="entry name" value="Subtilisin-like"/>
    <property type="match status" value="1"/>
</dbReference>
<dbReference type="Pfam" id="PF00082">
    <property type="entry name" value="Peptidase_S8"/>
    <property type="match status" value="1"/>
</dbReference>
<dbReference type="InterPro" id="IPR056002">
    <property type="entry name" value="DUF7580"/>
</dbReference>
<protein>
    <recommendedName>
        <fullName evidence="5">Peptidase S8/S53 domain-containing protein</fullName>
    </recommendedName>
</protein>
<dbReference type="AlphaFoldDB" id="A0AAD4F3C1"/>
<dbReference type="InterPro" id="IPR036852">
    <property type="entry name" value="Peptidase_S8/S53_dom_sf"/>
</dbReference>
<gene>
    <name evidence="3" type="ORF">NEMBOFW57_000040</name>
</gene>
<feature type="domain" description="Peptidase S8/S53" evidence="1">
    <location>
        <begin position="242"/>
        <end position="424"/>
    </location>
</feature>
<dbReference type="InterPro" id="IPR000209">
    <property type="entry name" value="Peptidase_S8/S53_dom"/>
</dbReference>
<dbReference type="Gene3D" id="3.40.50.200">
    <property type="entry name" value="Peptidase S8/S53 domain"/>
    <property type="match status" value="1"/>
</dbReference>
<name>A0AAD4F3C1_9PEZI</name>
<feature type="domain" description="DUF7580" evidence="2">
    <location>
        <begin position="9"/>
        <end position="231"/>
    </location>
</feature>
<comment type="caution">
    <text evidence="3">The sequence shown here is derived from an EMBL/GenBank/DDBJ whole genome shotgun (WGS) entry which is preliminary data.</text>
</comment>
<proteinExistence type="predicted"/>
<evidence type="ECO:0000259" key="1">
    <source>
        <dbReference type="Pfam" id="PF00082"/>
    </source>
</evidence>